<evidence type="ECO:0000256" key="2">
    <source>
        <dbReference type="SAM" id="MobiDB-lite"/>
    </source>
</evidence>
<gene>
    <name evidence="3" type="ORF">LAMI_0B04786G</name>
</gene>
<dbReference type="AlphaFoldDB" id="A0A1G4IVX7"/>
<dbReference type="OrthoDB" id="4067613at2759"/>
<keyword evidence="1" id="KW-0175">Coiled coil</keyword>
<evidence type="ECO:0000313" key="4">
    <source>
        <dbReference type="Proteomes" id="UP000191024"/>
    </source>
</evidence>
<accession>A0A1G4IVX7</accession>
<proteinExistence type="predicted"/>
<feature type="region of interest" description="Disordered" evidence="2">
    <location>
        <begin position="18"/>
        <end position="126"/>
    </location>
</feature>
<organism evidence="3 4">
    <name type="scientific">Lachancea mirantina</name>
    <dbReference type="NCBI Taxonomy" id="1230905"/>
    <lineage>
        <taxon>Eukaryota</taxon>
        <taxon>Fungi</taxon>
        <taxon>Dikarya</taxon>
        <taxon>Ascomycota</taxon>
        <taxon>Saccharomycotina</taxon>
        <taxon>Saccharomycetes</taxon>
        <taxon>Saccharomycetales</taxon>
        <taxon>Saccharomycetaceae</taxon>
        <taxon>Lachancea</taxon>
    </lineage>
</organism>
<dbReference type="Proteomes" id="UP000191024">
    <property type="component" value="Chromosome B"/>
</dbReference>
<feature type="compositionally biased region" description="Basic and acidic residues" evidence="2">
    <location>
        <begin position="89"/>
        <end position="105"/>
    </location>
</feature>
<sequence>MSYANTSRFLRLMNCDFSKTGTTSHTPNMVDGVSGSQRYSLGIPSPPAKVTASKSGKRNPLDVPPLNNSAFVGSNDDTSVDSSSPYVSADERISPDCGLKKRDPAQEEVSPEFQMPKRNLSRRPPPPVVDLNLATLKSGDALFTGTTVKSAEVKFQSMADESHHKRNKSEIEQLLEDLEDYEHERNATLQLGKVSDQPPAAVHTDANGLYTDEVGLTSDVGSLNFAESISDSIQQSPVVATQDNAQMYQFPGKANTEPDKKSIEGQFYENPLGYSPTVGFPSQGENPHSVQKQTPFEFFDNDVEHIRGQTRLTHQDDDDRFFEEQPRQYRVVNEEKPNFYFNDNESFTEDESVSFSEGTPPVDQGQTLNLSPLGAERDTQALTADPSSPVTSSLYMQTPEPVNTASQASSSDHTGGIEKLAVISNSTSPSTAQTDKNVRLVSSYVEELRLKYFPTSNFLQPPPNLPFALKNKNNLEQPQNIKVRIRTSSKQIGIKHGKAKQKLLSLETADEDAEEDSLPPSPHVSTSTKVDHTKEFHQYLGKTRHIPHRTSSASDEDFMCEIPGDEAYNSDDILAPLRERKEDVVKFHGQTAQPVHANTRPSRSDTVTSYFTRKANRLRSGTLDDNYVPNLTATAGSVGNAELSTSISADTAGSSDEVGSLKDLENYSPGRYGDLRVMN</sequence>
<protein>
    <submittedName>
        <fullName evidence="3">LAMI_0B04786g1_1</fullName>
    </submittedName>
</protein>
<feature type="region of interest" description="Disordered" evidence="2">
    <location>
        <begin position="340"/>
        <end position="366"/>
    </location>
</feature>
<evidence type="ECO:0000256" key="1">
    <source>
        <dbReference type="SAM" id="Coils"/>
    </source>
</evidence>
<feature type="compositionally biased region" description="Basic residues" evidence="2">
    <location>
        <begin position="492"/>
        <end position="501"/>
    </location>
</feature>
<dbReference type="EMBL" id="LT598464">
    <property type="protein sequence ID" value="SCU81094.1"/>
    <property type="molecule type" value="Genomic_DNA"/>
</dbReference>
<name>A0A1G4IVX7_9SACH</name>
<feature type="region of interest" description="Disordered" evidence="2">
    <location>
        <begin position="492"/>
        <end position="530"/>
    </location>
</feature>
<feature type="compositionally biased region" description="Acidic residues" evidence="2">
    <location>
        <begin position="508"/>
        <end position="517"/>
    </location>
</feature>
<keyword evidence="4" id="KW-1185">Reference proteome</keyword>
<evidence type="ECO:0000313" key="3">
    <source>
        <dbReference type="EMBL" id="SCU81094.1"/>
    </source>
</evidence>
<feature type="coiled-coil region" evidence="1">
    <location>
        <begin position="164"/>
        <end position="191"/>
    </location>
</feature>
<reference evidence="3 4" key="1">
    <citation type="submission" date="2016-03" db="EMBL/GenBank/DDBJ databases">
        <authorList>
            <person name="Devillers H."/>
        </authorList>
    </citation>
    <scope>NUCLEOTIDE SEQUENCE [LARGE SCALE GENOMIC DNA]</scope>
    <source>
        <strain evidence="3">CBS 11717</strain>
    </source>
</reference>
<feature type="compositionally biased region" description="Polar residues" evidence="2">
    <location>
        <begin position="18"/>
        <end position="27"/>
    </location>
</feature>
<feature type="compositionally biased region" description="Polar residues" evidence="2">
    <location>
        <begin position="66"/>
        <end position="86"/>
    </location>
</feature>